<dbReference type="AlphaFoldDB" id="A0A7J6EVX9"/>
<gene>
    <name evidence="3" type="ORF">F8388_003160</name>
    <name evidence="4" type="ORF">G4B88_018679</name>
</gene>
<feature type="domain" description="RNase H type-1" evidence="1">
    <location>
        <begin position="158"/>
        <end position="250"/>
    </location>
</feature>
<dbReference type="CDD" id="cd06222">
    <property type="entry name" value="RNase_H_like"/>
    <property type="match status" value="1"/>
</dbReference>
<dbReference type="GO" id="GO:0004523">
    <property type="term" value="F:RNA-DNA hybrid ribonuclease activity"/>
    <property type="evidence" value="ECO:0007669"/>
    <property type="project" value="InterPro"/>
</dbReference>
<dbReference type="EMBL" id="JAATIQ010000018">
    <property type="protein sequence ID" value="KAF4400337.1"/>
    <property type="molecule type" value="Genomic_DNA"/>
</dbReference>
<dbReference type="EMBL" id="JAATIP010000188">
    <property type="protein sequence ID" value="KAF4361839.1"/>
    <property type="molecule type" value="Genomic_DNA"/>
</dbReference>
<dbReference type="InterPro" id="IPR052929">
    <property type="entry name" value="RNase_H-like_EbsB-rel"/>
</dbReference>
<evidence type="ECO:0008006" key="7">
    <source>
        <dbReference type="Google" id="ProtNLM"/>
    </source>
</evidence>
<name>A0A7J6EVX9_CANSA</name>
<evidence type="ECO:0000259" key="2">
    <source>
        <dbReference type="Pfam" id="PF13966"/>
    </source>
</evidence>
<evidence type="ECO:0000259" key="1">
    <source>
        <dbReference type="Pfam" id="PF13456"/>
    </source>
</evidence>
<organism evidence="3 5">
    <name type="scientific">Cannabis sativa</name>
    <name type="common">Hemp</name>
    <name type="synonym">Marijuana</name>
    <dbReference type="NCBI Taxonomy" id="3483"/>
    <lineage>
        <taxon>Eukaryota</taxon>
        <taxon>Viridiplantae</taxon>
        <taxon>Streptophyta</taxon>
        <taxon>Embryophyta</taxon>
        <taxon>Tracheophyta</taxon>
        <taxon>Spermatophyta</taxon>
        <taxon>Magnoliopsida</taxon>
        <taxon>eudicotyledons</taxon>
        <taxon>Gunneridae</taxon>
        <taxon>Pentapetalae</taxon>
        <taxon>rosids</taxon>
        <taxon>fabids</taxon>
        <taxon>Rosales</taxon>
        <taxon>Cannabaceae</taxon>
        <taxon>Cannabis</taxon>
    </lineage>
</organism>
<evidence type="ECO:0000313" key="6">
    <source>
        <dbReference type="Proteomes" id="UP000583929"/>
    </source>
</evidence>
<accession>A0A7J6EVX9</accession>
<evidence type="ECO:0000313" key="5">
    <source>
        <dbReference type="Proteomes" id="UP000525078"/>
    </source>
</evidence>
<dbReference type="Proteomes" id="UP000583929">
    <property type="component" value="Unassembled WGS sequence"/>
</dbReference>
<dbReference type="PANTHER" id="PTHR47074:SF11">
    <property type="entry name" value="REVERSE TRANSCRIPTASE-LIKE PROTEIN"/>
    <property type="match status" value="1"/>
</dbReference>
<proteinExistence type="predicted"/>
<dbReference type="Pfam" id="PF13966">
    <property type="entry name" value="zf-RVT"/>
    <property type="match status" value="1"/>
</dbReference>
<dbReference type="PANTHER" id="PTHR47074">
    <property type="entry name" value="BNAC02G40300D PROTEIN"/>
    <property type="match status" value="1"/>
</dbReference>
<dbReference type="InterPro" id="IPR002156">
    <property type="entry name" value="RNaseH_domain"/>
</dbReference>
<evidence type="ECO:0000313" key="4">
    <source>
        <dbReference type="EMBL" id="KAF4400337.1"/>
    </source>
</evidence>
<protein>
    <recommendedName>
        <fullName evidence="7">RNase H type-1 domain-containing protein</fullName>
    </recommendedName>
</protein>
<dbReference type="Proteomes" id="UP000525078">
    <property type="component" value="Unassembled WGS sequence"/>
</dbReference>
<dbReference type="SUPFAM" id="SSF53098">
    <property type="entry name" value="Ribonuclease H-like"/>
    <property type="match status" value="1"/>
</dbReference>
<dbReference type="Gene3D" id="3.30.420.10">
    <property type="entry name" value="Ribonuclease H-like superfamily/Ribonuclease H"/>
    <property type="match status" value="1"/>
</dbReference>
<feature type="domain" description="Reverse transcriptase zinc-binding" evidence="2">
    <location>
        <begin position="2"/>
        <end position="54"/>
    </location>
</feature>
<keyword evidence="6" id="KW-1185">Reference proteome</keyword>
<dbReference type="Pfam" id="PF13456">
    <property type="entry name" value="RVT_3"/>
    <property type="match status" value="1"/>
</dbReference>
<dbReference type="InterPro" id="IPR044730">
    <property type="entry name" value="RNase_H-like_dom_plant"/>
</dbReference>
<dbReference type="InterPro" id="IPR036397">
    <property type="entry name" value="RNaseH_sf"/>
</dbReference>
<reference evidence="5 6" key="1">
    <citation type="journal article" date="2020" name="bioRxiv">
        <title>Sequence and annotation of 42 cannabis genomes reveals extensive copy number variation in cannabinoid synthesis and pathogen resistance genes.</title>
        <authorList>
            <person name="Mckernan K.J."/>
            <person name="Helbert Y."/>
            <person name="Kane L.T."/>
            <person name="Ebling H."/>
            <person name="Zhang L."/>
            <person name="Liu B."/>
            <person name="Eaton Z."/>
            <person name="Mclaughlin S."/>
            <person name="Kingan S."/>
            <person name="Baybayan P."/>
            <person name="Concepcion G."/>
            <person name="Jordan M."/>
            <person name="Riva A."/>
            <person name="Barbazuk W."/>
            <person name="Harkins T."/>
        </authorList>
    </citation>
    <scope>NUCLEOTIDE SEQUENCE [LARGE SCALE GENOMIC DNA]</scope>
    <source>
        <strain evidence="5 6">cv. Jamaican Lion 4</strain>
        <strain evidence="4">Father</strain>
        <strain evidence="3">Mother</strain>
        <tissue evidence="3">Leaf</tissue>
    </source>
</reference>
<comment type="caution">
    <text evidence="3">The sequence shown here is derived from an EMBL/GenBank/DDBJ whole genome shotgun (WGS) entry which is preliminary data.</text>
</comment>
<sequence>MKKFIWKVFNHWIPTEVELRKQGMSLYANCDGCMQQEEDICHALWCCPKVQKIWKQLGYSKFKDQSVHNASAFLWWQWEHLSKEEFIRFVGFSWLIWQRRNKYIFQHKAPDNKYWIHWAMETIEQHLGLQQQLPAAPSSKPLTSWQPPPKDMFLINTDASLVHGCMAVNLAEATAIHLGTRLAISWSISNAWVASDSQSIISAIVNGASSSTDWGQLVQTIIQLKTHFQSLHFLFYTRNCNKVANSLAKWSRVTQKSEVWTNCLPPCAAAYDDDGGGEALRNGKIVVMCRT</sequence>
<dbReference type="InterPro" id="IPR026960">
    <property type="entry name" value="RVT-Znf"/>
</dbReference>
<dbReference type="InterPro" id="IPR012337">
    <property type="entry name" value="RNaseH-like_sf"/>
</dbReference>
<dbReference type="GO" id="GO:0003676">
    <property type="term" value="F:nucleic acid binding"/>
    <property type="evidence" value="ECO:0007669"/>
    <property type="project" value="InterPro"/>
</dbReference>
<evidence type="ECO:0000313" key="3">
    <source>
        <dbReference type="EMBL" id="KAF4361839.1"/>
    </source>
</evidence>